<dbReference type="OrthoDB" id="5500002at2"/>
<evidence type="ECO:0000256" key="6">
    <source>
        <dbReference type="ARBA" id="ARBA00023033"/>
    </source>
</evidence>
<name>A0A1E7M066_9ACTN</name>
<comment type="caution">
    <text evidence="8">The sequence shown here is derived from an EMBL/GenBank/DDBJ whole genome shotgun (WGS) entry which is preliminary data.</text>
</comment>
<dbReference type="FunFam" id="1.10.630.10:FF:000018">
    <property type="entry name" value="Cytochrome P450 monooxygenase"/>
    <property type="match status" value="1"/>
</dbReference>
<keyword evidence="6 7" id="KW-0503">Monooxygenase</keyword>
<dbReference type="RefSeq" id="WP_070200021.1">
    <property type="nucleotide sequence ID" value="NZ_LJGZ01000007.1"/>
</dbReference>
<evidence type="ECO:0000256" key="4">
    <source>
        <dbReference type="ARBA" id="ARBA00023002"/>
    </source>
</evidence>
<dbReference type="CDD" id="cd11029">
    <property type="entry name" value="CYP107-like"/>
    <property type="match status" value="1"/>
</dbReference>
<dbReference type="Pfam" id="PF00067">
    <property type="entry name" value="p450"/>
    <property type="match status" value="1"/>
</dbReference>
<organism evidence="8 9">
    <name type="scientific">Streptomyces nanshensis</name>
    <dbReference type="NCBI Taxonomy" id="518642"/>
    <lineage>
        <taxon>Bacteria</taxon>
        <taxon>Bacillati</taxon>
        <taxon>Actinomycetota</taxon>
        <taxon>Actinomycetes</taxon>
        <taxon>Kitasatosporales</taxon>
        <taxon>Streptomycetaceae</taxon>
        <taxon>Streptomyces</taxon>
    </lineage>
</organism>
<evidence type="ECO:0000256" key="1">
    <source>
        <dbReference type="ARBA" id="ARBA00010617"/>
    </source>
</evidence>
<dbReference type="InterPro" id="IPR017972">
    <property type="entry name" value="Cyt_P450_CS"/>
</dbReference>
<reference evidence="8 9" key="1">
    <citation type="journal article" date="2016" name="Front. Microbiol.">
        <title>Comparative Genomics Analysis of Streptomyces Species Reveals Their Adaptation to the Marine Environment and Their Diversity at the Genomic Level.</title>
        <authorList>
            <person name="Tian X."/>
            <person name="Zhang Z."/>
            <person name="Yang T."/>
            <person name="Chen M."/>
            <person name="Li J."/>
            <person name="Chen F."/>
            <person name="Yang J."/>
            <person name="Li W."/>
            <person name="Zhang B."/>
            <person name="Zhang Z."/>
            <person name="Wu J."/>
            <person name="Zhang C."/>
            <person name="Long L."/>
            <person name="Xiao J."/>
        </authorList>
    </citation>
    <scope>NUCLEOTIDE SEQUENCE [LARGE SCALE GENOMIC DNA]</scope>
    <source>
        <strain evidence="8 9">SCSIO M10372</strain>
    </source>
</reference>
<dbReference type="GO" id="GO:0005506">
    <property type="term" value="F:iron ion binding"/>
    <property type="evidence" value="ECO:0007669"/>
    <property type="project" value="InterPro"/>
</dbReference>
<dbReference type="SUPFAM" id="SSF48264">
    <property type="entry name" value="Cytochrome P450"/>
    <property type="match status" value="1"/>
</dbReference>
<dbReference type="PRINTS" id="PR00359">
    <property type="entry name" value="BP450"/>
</dbReference>
<dbReference type="Gene3D" id="1.10.630.10">
    <property type="entry name" value="Cytochrome P450"/>
    <property type="match status" value="1"/>
</dbReference>
<dbReference type="AlphaFoldDB" id="A0A1E7M066"/>
<evidence type="ECO:0000313" key="8">
    <source>
        <dbReference type="EMBL" id="OEV21776.1"/>
    </source>
</evidence>
<evidence type="ECO:0000256" key="3">
    <source>
        <dbReference type="ARBA" id="ARBA00022723"/>
    </source>
</evidence>
<dbReference type="GO" id="GO:0016705">
    <property type="term" value="F:oxidoreductase activity, acting on paired donors, with incorporation or reduction of molecular oxygen"/>
    <property type="evidence" value="ECO:0007669"/>
    <property type="project" value="InterPro"/>
</dbReference>
<dbReference type="PANTHER" id="PTHR46696">
    <property type="entry name" value="P450, PUTATIVE (EUROFUNG)-RELATED"/>
    <property type="match status" value="1"/>
</dbReference>
<protein>
    <submittedName>
        <fullName evidence="8">Cytochrome</fullName>
    </submittedName>
</protein>
<dbReference type="GO" id="GO:0004497">
    <property type="term" value="F:monooxygenase activity"/>
    <property type="evidence" value="ECO:0007669"/>
    <property type="project" value="UniProtKB-KW"/>
</dbReference>
<evidence type="ECO:0000313" key="9">
    <source>
        <dbReference type="Proteomes" id="UP000175971"/>
    </source>
</evidence>
<accession>A0A1E7M066</accession>
<dbReference type="GO" id="GO:0020037">
    <property type="term" value="F:heme binding"/>
    <property type="evidence" value="ECO:0007669"/>
    <property type="project" value="InterPro"/>
</dbReference>
<keyword evidence="2 7" id="KW-0349">Heme</keyword>
<keyword evidence="5 7" id="KW-0408">Iron</keyword>
<dbReference type="Proteomes" id="UP000175971">
    <property type="component" value="Unassembled WGS sequence"/>
</dbReference>
<dbReference type="EMBL" id="LJGZ01000007">
    <property type="protein sequence ID" value="OEV21776.1"/>
    <property type="molecule type" value="Genomic_DNA"/>
</dbReference>
<comment type="similarity">
    <text evidence="1 7">Belongs to the cytochrome P450 family.</text>
</comment>
<evidence type="ECO:0000256" key="7">
    <source>
        <dbReference type="RuleBase" id="RU000461"/>
    </source>
</evidence>
<gene>
    <name evidence="8" type="ORF">AN221_05205</name>
</gene>
<dbReference type="PROSITE" id="PS00086">
    <property type="entry name" value="CYTOCHROME_P450"/>
    <property type="match status" value="1"/>
</dbReference>
<evidence type="ECO:0000256" key="5">
    <source>
        <dbReference type="ARBA" id="ARBA00023004"/>
    </source>
</evidence>
<keyword evidence="9" id="KW-1185">Reference proteome</keyword>
<dbReference type="PATRIC" id="fig|518642.7.peg.2593"/>
<keyword evidence="4 7" id="KW-0560">Oxidoreductase</keyword>
<keyword evidence="3 7" id="KW-0479">Metal-binding</keyword>
<sequence>MAMLDLRELPDFTANPYPYYAKLRAEGPVHTVRTEQMERIWLIVGYEEARAALADQRFGKDWRATGRWADEVNPISSNMLELDAPHHTRLRRLVAREFTPRRIEALRPRVTEITTELLDAMVPAGSADLVDALAFPLPMTVICELLGVPDIDRDAFRELSSAIVTPTPAQRESADPVRAMSDYLVQLIEEKRSSPGDDLMSALIRTRDEGGDGLSGEELVGMAFVLLVAGHETTVNLISNGVRALLDHPDQLALLRADPGLLEGAVEEMLRYDGPVETATFRFTREEITVGSTVIPYDEPVLVALASGGRDPEKFTDPDTFDIRRAPQGHLAFGHGAHYCLGAPLARMEARIAIGALLERCPELARDPVGGEPEWLPGLLMRGVRRLPVRW</sequence>
<evidence type="ECO:0000256" key="2">
    <source>
        <dbReference type="ARBA" id="ARBA00022617"/>
    </source>
</evidence>
<proteinExistence type="inferred from homology"/>
<dbReference type="InterPro" id="IPR001128">
    <property type="entry name" value="Cyt_P450"/>
</dbReference>
<dbReference type="PANTHER" id="PTHR46696:SF1">
    <property type="entry name" value="CYTOCHROME P450 YJIB-RELATED"/>
    <property type="match status" value="1"/>
</dbReference>
<dbReference type="InterPro" id="IPR002397">
    <property type="entry name" value="Cyt_P450_B"/>
</dbReference>
<dbReference type="InterPro" id="IPR036396">
    <property type="entry name" value="Cyt_P450_sf"/>
</dbReference>